<accession>A0ACB7ZFM3</accession>
<evidence type="ECO:0000313" key="2">
    <source>
        <dbReference type="Proteomes" id="UP000828048"/>
    </source>
</evidence>
<gene>
    <name evidence="1" type="ORF">Vadar_027253</name>
</gene>
<proteinExistence type="predicted"/>
<protein>
    <submittedName>
        <fullName evidence="1">Uncharacterized protein</fullName>
    </submittedName>
</protein>
<comment type="caution">
    <text evidence="1">The sequence shown here is derived from an EMBL/GenBank/DDBJ whole genome shotgun (WGS) entry which is preliminary data.</text>
</comment>
<evidence type="ECO:0000313" key="1">
    <source>
        <dbReference type="EMBL" id="KAH7864228.1"/>
    </source>
</evidence>
<keyword evidence="2" id="KW-1185">Reference proteome</keyword>
<dbReference type="EMBL" id="CM037162">
    <property type="protein sequence ID" value="KAH7864228.1"/>
    <property type="molecule type" value="Genomic_DNA"/>
</dbReference>
<dbReference type="Proteomes" id="UP000828048">
    <property type="component" value="Chromosome 12"/>
</dbReference>
<sequence>MGSPTNVYQITSLSIPTLISRLFLGLFSDWTSEYRIPLLVILPPLRPLRKYDKERNLWSTVGNLPEGVWRRHWGMTLRGYGDQLILFVGEASPGGVEVYECVPDEGPLQ</sequence>
<reference evidence="1 2" key="1">
    <citation type="journal article" date="2021" name="Hortic Res">
        <title>High-quality reference genome and annotation aids understanding of berry development for evergreen blueberry (Vaccinium darrowii).</title>
        <authorList>
            <person name="Yu J."/>
            <person name="Hulse-Kemp A.M."/>
            <person name="Babiker E."/>
            <person name="Staton M."/>
        </authorList>
    </citation>
    <scope>NUCLEOTIDE SEQUENCE [LARGE SCALE GENOMIC DNA]</scope>
    <source>
        <strain evidence="2">cv. NJ 8807/NJ 8810</strain>
        <tissue evidence="1">Young leaf</tissue>
    </source>
</reference>
<organism evidence="1 2">
    <name type="scientific">Vaccinium darrowii</name>
    <dbReference type="NCBI Taxonomy" id="229202"/>
    <lineage>
        <taxon>Eukaryota</taxon>
        <taxon>Viridiplantae</taxon>
        <taxon>Streptophyta</taxon>
        <taxon>Embryophyta</taxon>
        <taxon>Tracheophyta</taxon>
        <taxon>Spermatophyta</taxon>
        <taxon>Magnoliopsida</taxon>
        <taxon>eudicotyledons</taxon>
        <taxon>Gunneridae</taxon>
        <taxon>Pentapetalae</taxon>
        <taxon>asterids</taxon>
        <taxon>Ericales</taxon>
        <taxon>Ericaceae</taxon>
        <taxon>Vaccinioideae</taxon>
        <taxon>Vaccinieae</taxon>
        <taxon>Vaccinium</taxon>
    </lineage>
</organism>
<name>A0ACB7ZFM3_9ERIC</name>